<dbReference type="Proteomes" id="UP000612808">
    <property type="component" value="Unassembled WGS sequence"/>
</dbReference>
<dbReference type="RefSeq" id="WP_203659553.1">
    <property type="nucleotide sequence ID" value="NZ_BAAAZM010000008.1"/>
</dbReference>
<accession>A0A8J3J2J0</accession>
<protein>
    <recommendedName>
        <fullName evidence="3">Acetone carboxylase</fullName>
    </recommendedName>
</protein>
<gene>
    <name evidence="1" type="ORF">Aru02nite_38870</name>
</gene>
<evidence type="ECO:0000313" key="1">
    <source>
        <dbReference type="EMBL" id="GID12998.1"/>
    </source>
</evidence>
<keyword evidence="2" id="KW-1185">Reference proteome</keyword>
<evidence type="ECO:0000313" key="2">
    <source>
        <dbReference type="Proteomes" id="UP000612808"/>
    </source>
</evidence>
<comment type="caution">
    <text evidence="1">The sequence shown here is derived from an EMBL/GenBank/DDBJ whole genome shotgun (WGS) entry which is preliminary data.</text>
</comment>
<organism evidence="1 2">
    <name type="scientific">Actinocatenispora rupis</name>
    <dbReference type="NCBI Taxonomy" id="519421"/>
    <lineage>
        <taxon>Bacteria</taxon>
        <taxon>Bacillati</taxon>
        <taxon>Actinomycetota</taxon>
        <taxon>Actinomycetes</taxon>
        <taxon>Micromonosporales</taxon>
        <taxon>Micromonosporaceae</taxon>
        <taxon>Actinocatenispora</taxon>
    </lineage>
</organism>
<sequence length="76" mass="8452">MTLPAAGADAPVQCSAKGCRQPATWTLHWSNPRIHTGTRRKTWLACDTHRDTLAAFLEARDFLRTVTPFPPPPENP</sequence>
<dbReference type="EMBL" id="BOMB01000021">
    <property type="protein sequence ID" value="GID12998.1"/>
    <property type="molecule type" value="Genomic_DNA"/>
</dbReference>
<dbReference type="AlphaFoldDB" id="A0A8J3J2J0"/>
<proteinExistence type="predicted"/>
<reference evidence="1" key="1">
    <citation type="submission" date="2021-01" db="EMBL/GenBank/DDBJ databases">
        <title>Whole genome shotgun sequence of Actinocatenispora rupis NBRC 107355.</title>
        <authorList>
            <person name="Komaki H."/>
            <person name="Tamura T."/>
        </authorList>
    </citation>
    <scope>NUCLEOTIDE SEQUENCE</scope>
    <source>
        <strain evidence="1">NBRC 107355</strain>
    </source>
</reference>
<evidence type="ECO:0008006" key="3">
    <source>
        <dbReference type="Google" id="ProtNLM"/>
    </source>
</evidence>
<name>A0A8J3J2J0_9ACTN</name>